<evidence type="ECO:0000313" key="7">
    <source>
        <dbReference type="EMBL" id="APC40388.1"/>
    </source>
</evidence>
<reference evidence="8" key="1">
    <citation type="journal article" date="2016" name="Front. Microbiol.">
        <title>Complete Genome Sequence of Clostridium estertheticum DSM 8809, a Microbe Identified in Spoiled Vacuum Packed Beef.</title>
        <authorList>
            <person name="Yu Z."/>
            <person name="Gunn L."/>
            <person name="Brennan E."/>
            <person name="Reid R."/>
            <person name="Wall P.G."/>
            <person name="Gaora O.P."/>
            <person name="Hurley D."/>
            <person name="Bolton D."/>
            <person name="Fanning S."/>
        </authorList>
    </citation>
    <scope>NUCLEOTIDE SEQUENCE [LARGE SCALE GENOMIC DNA]</scope>
    <source>
        <strain evidence="8">DSM 8809</strain>
    </source>
</reference>
<dbReference type="Proteomes" id="UP000182569">
    <property type="component" value="Chromosome"/>
</dbReference>
<evidence type="ECO:0000259" key="6">
    <source>
        <dbReference type="Pfam" id="PF13458"/>
    </source>
</evidence>
<keyword evidence="3 5" id="KW-0732">Signal</keyword>
<protein>
    <submittedName>
        <fullName evidence="7">Ethanolamine utilization protein EutJ</fullName>
    </submittedName>
</protein>
<dbReference type="InterPro" id="IPR000709">
    <property type="entry name" value="Leu_Ile_Val-bd"/>
</dbReference>
<dbReference type="KEGG" id="ceu:A7L45_10090"/>
<proteinExistence type="inferred from homology"/>
<keyword evidence="2" id="KW-0813">Transport</keyword>
<evidence type="ECO:0000256" key="2">
    <source>
        <dbReference type="ARBA" id="ARBA00022448"/>
    </source>
</evidence>
<dbReference type="InterPro" id="IPR028081">
    <property type="entry name" value="Leu-bd"/>
</dbReference>
<evidence type="ECO:0000256" key="5">
    <source>
        <dbReference type="SAM" id="SignalP"/>
    </source>
</evidence>
<keyword evidence="4" id="KW-0029">Amino-acid transport</keyword>
<sequence>MFKKKMSLLLSMSMAIGLLAGCGAKSASTTGEIKIGVVLPLTGSVSSFGKSGQNGIKLLEDQVNKAGGINGRKIKFIYEDDEGKPDTATTVGTKLISSDNVVAIVGPLTSGSAIALGPIATQSKVPMITGSGTNPDVTKKGGEYVFRSCFIDPFQGSVLAKFASGDLKAKTAAILYDNGNDYSKGLAEFFEKGFVAAGGKIVAKETYATGDKDFKAQLTKMQPTKPDVVLLPDYYGTVGNIAKQARAIGINVPLLGGDGWDSAELFKVGGTAVNGCYLSDHYSADDTAPIVVAFQKEYKAKYNLNADAMAVLNYDAAKIMVEAIRTAGKTDGPSIKASLAKTSLEVVSGKVSFDANRDAIKGAVILKVDGGKFNFVKKLVP</sequence>
<name>A0A1J0GG85_9CLOT</name>
<gene>
    <name evidence="7" type="ORF">A7L45_10090</name>
</gene>
<feature type="domain" description="Leucine-binding protein" evidence="6">
    <location>
        <begin position="32"/>
        <end position="371"/>
    </location>
</feature>
<dbReference type="GO" id="GO:0006865">
    <property type="term" value="P:amino acid transport"/>
    <property type="evidence" value="ECO:0007669"/>
    <property type="project" value="UniProtKB-KW"/>
</dbReference>
<dbReference type="InterPro" id="IPR028082">
    <property type="entry name" value="Peripla_BP_I"/>
</dbReference>
<dbReference type="AlphaFoldDB" id="A0A1J0GG85"/>
<dbReference type="RefSeq" id="WP_071612677.1">
    <property type="nucleotide sequence ID" value="NZ_CP015756.1"/>
</dbReference>
<evidence type="ECO:0000313" key="8">
    <source>
        <dbReference type="Proteomes" id="UP000182569"/>
    </source>
</evidence>
<dbReference type="PRINTS" id="PR00337">
    <property type="entry name" value="LEUILEVALBP"/>
</dbReference>
<accession>A0A1J0GG85</accession>
<dbReference type="PANTHER" id="PTHR30483">
    <property type="entry name" value="LEUCINE-SPECIFIC-BINDING PROTEIN"/>
    <property type="match status" value="1"/>
</dbReference>
<organism evidence="7 8">
    <name type="scientific">Clostridium estertheticum subsp. estertheticum</name>
    <dbReference type="NCBI Taxonomy" id="1552"/>
    <lineage>
        <taxon>Bacteria</taxon>
        <taxon>Bacillati</taxon>
        <taxon>Bacillota</taxon>
        <taxon>Clostridia</taxon>
        <taxon>Eubacteriales</taxon>
        <taxon>Clostridiaceae</taxon>
        <taxon>Clostridium</taxon>
    </lineage>
</organism>
<dbReference type="PROSITE" id="PS51257">
    <property type="entry name" value="PROKAR_LIPOPROTEIN"/>
    <property type="match status" value="1"/>
</dbReference>
<feature type="signal peptide" evidence="5">
    <location>
        <begin position="1"/>
        <end position="20"/>
    </location>
</feature>
<evidence type="ECO:0000256" key="1">
    <source>
        <dbReference type="ARBA" id="ARBA00010062"/>
    </source>
</evidence>
<dbReference type="EMBL" id="CP015756">
    <property type="protein sequence ID" value="APC40388.1"/>
    <property type="molecule type" value="Genomic_DNA"/>
</dbReference>
<dbReference type="Pfam" id="PF13458">
    <property type="entry name" value="Peripla_BP_6"/>
    <property type="match status" value="1"/>
</dbReference>
<dbReference type="SUPFAM" id="SSF53822">
    <property type="entry name" value="Periplasmic binding protein-like I"/>
    <property type="match status" value="1"/>
</dbReference>
<evidence type="ECO:0000256" key="3">
    <source>
        <dbReference type="ARBA" id="ARBA00022729"/>
    </source>
</evidence>
<evidence type="ECO:0000256" key="4">
    <source>
        <dbReference type="ARBA" id="ARBA00022970"/>
    </source>
</evidence>
<dbReference type="PANTHER" id="PTHR30483:SF6">
    <property type="entry name" value="PERIPLASMIC BINDING PROTEIN OF ABC TRANSPORTER FOR NATURAL AMINO ACIDS"/>
    <property type="match status" value="1"/>
</dbReference>
<dbReference type="Gene3D" id="3.40.50.2300">
    <property type="match status" value="2"/>
</dbReference>
<keyword evidence="8" id="KW-1185">Reference proteome</keyword>
<comment type="similarity">
    <text evidence="1">Belongs to the leucine-binding protein family.</text>
</comment>
<feature type="chain" id="PRO_5039097689" evidence="5">
    <location>
        <begin position="21"/>
        <end position="381"/>
    </location>
</feature>
<dbReference type="InterPro" id="IPR051010">
    <property type="entry name" value="BCAA_transport"/>
</dbReference>
<dbReference type="OrthoDB" id="9783240at2"/>
<dbReference type="STRING" id="1552.A7L45_10090"/>
<dbReference type="CDD" id="cd06347">
    <property type="entry name" value="PBP1_ABC_LivK_ligand_binding-like"/>
    <property type="match status" value="1"/>
</dbReference>